<evidence type="ECO:0000313" key="10">
    <source>
        <dbReference type="EMBL" id="SFP71697.1"/>
    </source>
</evidence>
<evidence type="ECO:0000256" key="7">
    <source>
        <dbReference type="SAM" id="Phobius"/>
    </source>
</evidence>
<feature type="transmembrane region" description="Helical" evidence="7">
    <location>
        <begin position="161"/>
        <end position="180"/>
    </location>
</feature>
<organism evidence="10 11">
    <name type="scientific">Hydrogenimonas thermophila</name>
    <dbReference type="NCBI Taxonomy" id="223786"/>
    <lineage>
        <taxon>Bacteria</taxon>
        <taxon>Pseudomonadati</taxon>
        <taxon>Campylobacterota</taxon>
        <taxon>Epsilonproteobacteria</taxon>
        <taxon>Campylobacterales</taxon>
        <taxon>Hydrogenimonadaceae</taxon>
        <taxon>Hydrogenimonas</taxon>
    </lineage>
</organism>
<evidence type="ECO:0000256" key="3">
    <source>
        <dbReference type="ARBA" id="ARBA00022475"/>
    </source>
</evidence>
<dbReference type="GO" id="GO:0008168">
    <property type="term" value="F:methyltransferase activity"/>
    <property type="evidence" value="ECO:0007669"/>
    <property type="project" value="UniProtKB-KW"/>
</dbReference>
<dbReference type="Gene3D" id="1.20.120.1220">
    <property type="match status" value="1"/>
</dbReference>
<feature type="transmembrane region" description="Helical" evidence="7">
    <location>
        <begin position="6"/>
        <end position="24"/>
    </location>
</feature>
<dbReference type="AlphaFoldDB" id="A0A1I5SMF7"/>
<evidence type="ECO:0000259" key="8">
    <source>
        <dbReference type="Pfam" id="PF01478"/>
    </source>
</evidence>
<dbReference type="STRING" id="223786.SAMN05216234_1355"/>
<sequence>MFYLFAFLIGLAIGSFLNVLIVRIPKNENIVFPASHCPVCNHTLKPWHNIPLLSWLLLKGKCAFCKTPISKMYPMVELITAAIFLFISFKEGISVNWFIISLIFSLLFALSIIDFKYFAVPDSLNFTALALALLLPLFNFAEDYLTQDLKNFTYYQSELITNFKDAAIMALSLFLLGLVVKKIIKKDALGEADIIIAATMGSLLGFPSVLIAIYTAALLAIIPALFARNHMVPFVPFLALGTLIVYFFNDTLLKWWNLLYA</sequence>
<evidence type="ECO:0000256" key="1">
    <source>
        <dbReference type="ARBA" id="ARBA00004651"/>
    </source>
</evidence>
<keyword evidence="5 7" id="KW-1133">Transmembrane helix</keyword>
<dbReference type="InterPro" id="IPR000045">
    <property type="entry name" value="Prepilin_IV_endopep_pep"/>
</dbReference>
<dbReference type="GO" id="GO:0006465">
    <property type="term" value="P:signal peptide processing"/>
    <property type="evidence" value="ECO:0007669"/>
    <property type="project" value="TreeGrafter"/>
</dbReference>
<evidence type="ECO:0000313" key="11">
    <source>
        <dbReference type="Proteomes" id="UP000199227"/>
    </source>
</evidence>
<dbReference type="Proteomes" id="UP000199227">
    <property type="component" value="Unassembled WGS sequence"/>
</dbReference>
<feature type="transmembrane region" description="Helical" evidence="7">
    <location>
        <begin position="192"/>
        <end position="225"/>
    </location>
</feature>
<dbReference type="PANTHER" id="PTHR30487">
    <property type="entry name" value="TYPE 4 PREPILIN-LIKE PROTEINS LEADER PEPTIDE-PROCESSING ENZYME"/>
    <property type="match status" value="1"/>
</dbReference>
<feature type="transmembrane region" description="Helical" evidence="7">
    <location>
        <begin position="231"/>
        <end position="248"/>
    </location>
</feature>
<dbReference type="Pfam" id="PF01478">
    <property type="entry name" value="Peptidase_A24"/>
    <property type="match status" value="1"/>
</dbReference>
<keyword evidence="10" id="KW-0489">Methyltransferase</keyword>
<keyword evidence="3" id="KW-1003">Cell membrane</keyword>
<dbReference type="EMBL" id="FOXB01000035">
    <property type="protein sequence ID" value="SFP71697.1"/>
    <property type="molecule type" value="Genomic_DNA"/>
</dbReference>
<feature type="transmembrane region" description="Helical" evidence="7">
    <location>
        <begin position="95"/>
        <end position="112"/>
    </location>
</feature>
<comment type="subcellular location">
    <subcellularLocation>
        <location evidence="1">Cell membrane</location>
        <topology evidence="1">Multi-pass membrane protein</topology>
    </subcellularLocation>
</comment>
<keyword evidence="4 7" id="KW-0812">Transmembrane</keyword>
<accession>A0A1I5SMF7</accession>
<feature type="domain" description="Prepilin type IV endopeptidase peptidase" evidence="8">
    <location>
        <begin position="102"/>
        <end position="224"/>
    </location>
</feature>
<dbReference type="RefSeq" id="WP_092913457.1">
    <property type="nucleotide sequence ID" value="NZ_FOXB01000035.1"/>
</dbReference>
<dbReference type="OrthoDB" id="9789291at2"/>
<feature type="domain" description="Prepilin peptidase A24 N-terminal" evidence="9">
    <location>
        <begin position="8"/>
        <end position="89"/>
    </location>
</feature>
<reference evidence="10 11" key="1">
    <citation type="submission" date="2016-10" db="EMBL/GenBank/DDBJ databases">
        <authorList>
            <person name="de Groot N.N."/>
        </authorList>
    </citation>
    <scope>NUCLEOTIDE SEQUENCE [LARGE SCALE GENOMIC DNA]</scope>
    <source>
        <strain evidence="10 11">EP1-55-1</strain>
    </source>
</reference>
<feature type="transmembrane region" description="Helical" evidence="7">
    <location>
        <begin position="72"/>
        <end position="89"/>
    </location>
</feature>
<proteinExistence type="inferred from homology"/>
<evidence type="ECO:0000256" key="2">
    <source>
        <dbReference type="ARBA" id="ARBA00005801"/>
    </source>
</evidence>
<feature type="transmembrane region" description="Helical" evidence="7">
    <location>
        <begin position="124"/>
        <end position="141"/>
    </location>
</feature>
<dbReference type="PANTHER" id="PTHR30487:SF0">
    <property type="entry name" value="PREPILIN LEADER PEPTIDASE_N-METHYLTRANSFERASE-RELATED"/>
    <property type="match status" value="1"/>
</dbReference>
<evidence type="ECO:0000256" key="4">
    <source>
        <dbReference type="ARBA" id="ARBA00022692"/>
    </source>
</evidence>
<keyword evidence="10" id="KW-0808">Transferase</keyword>
<dbReference type="GO" id="GO:0004190">
    <property type="term" value="F:aspartic-type endopeptidase activity"/>
    <property type="evidence" value="ECO:0007669"/>
    <property type="project" value="InterPro"/>
</dbReference>
<evidence type="ECO:0000259" key="9">
    <source>
        <dbReference type="Pfam" id="PF06750"/>
    </source>
</evidence>
<dbReference type="GO" id="GO:0005886">
    <property type="term" value="C:plasma membrane"/>
    <property type="evidence" value="ECO:0007669"/>
    <property type="project" value="UniProtKB-SubCell"/>
</dbReference>
<evidence type="ECO:0000256" key="5">
    <source>
        <dbReference type="ARBA" id="ARBA00022989"/>
    </source>
</evidence>
<evidence type="ECO:0000256" key="6">
    <source>
        <dbReference type="ARBA" id="ARBA00023136"/>
    </source>
</evidence>
<keyword evidence="6 7" id="KW-0472">Membrane</keyword>
<keyword evidence="11" id="KW-1185">Reference proteome</keyword>
<protein>
    <submittedName>
        <fullName evidence="10">Leader peptidase (Prepilin peptidase) / N-methyltransferase</fullName>
    </submittedName>
</protein>
<dbReference type="InterPro" id="IPR050882">
    <property type="entry name" value="Prepilin_peptidase/N-MTase"/>
</dbReference>
<name>A0A1I5SMF7_9BACT</name>
<dbReference type="InterPro" id="IPR010627">
    <property type="entry name" value="Prepilin_pept_A24_N"/>
</dbReference>
<dbReference type="Pfam" id="PF06750">
    <property type="entry name" value="A24_N_bact"/>
    <property type="match status" value="1"/>
</dbReference>
<gene>
    <name evidence="10" type="ORF">SAMN05216234_1355</name>
</gene>
<comment type="similarity">
    <text evidence="2">Belongs to the peptidase A24 family.</text>
</comment>
<dbReference type="GO" id="GO:0032259">
    <property type="term" value="P:methylation"/>
    <property type="evidence" value="ECO:0007669"/>
    <property type="project" value="UniProtKB-KW"/>
</dbReference>